<reference evidence="1" key="1">
    <citation type="submission" date="2020-08" db="EMBL/GenBank/DDBJ databases">
        <title>Multicomponent nature underlies the extraordinary mechanical properties of spider dragline silk.</title>
        <authorList>
            <person name="Kono N."/>
            <person name="Nakamura H."/>
            <person name="Mori M."/>
            <person name="Yoshida Y."/>
            <person name="Ohtoshi R."/>
            <person name="Malay A.D."/>
            <person name="Moran D.A.P."/>
            <person name="Tomita M."/>
            <person name="Numata K."/>
            <person name="Arakawa K."/>
        </authorList>
    </citation>
    <scope>NUCLEOTIDE SEQUENCE</scope>
</reference>
<dbReference type="AlphaFoldDB" id="A0A8X6X4Q2"/>
<dbReference type="Proteomes" id="UP000886998">
    <property type="component" value="Unassembled WGS sequence"/>
</dbReference>
<keyword evidence="2" id="KW-1185">Reference proteome</keyword>
<comment type="caution">
    <text evidence="1">The sequence shown here is derived from an EMBL/GenBank/DDBJ whole genome shotgun (WGS) entry which is preliminary data.</text>
</comment>
<evidence type="ECO:0000313" key="1">
    <source>
        <dbReference type="EMBL" id="GFY46888.1"/>
    </source>
</evidence>
<gene>
    <name evidence="1" type="ORF">TNIN_173131</name>
</gene>
<organism evidence="1 2">
    <name type="scientific">Trichonephila inaurata madagascariensis</name>
    <dbReference type="NCBI Taxonomy" id="2747483"/>
    <lineage>
        <taxon>Eukaryota</taxon>
        <taxon>Metazoa</taxon>
        <taxon>Ecdysozoa</taxon>
        <taxon>Arthropoda</taxon>
        <taxon>Chelicerata</taxon>
        <taxon>Arachnida</taxon>
        <taxon>Araneae</taxon>
        <taxon>Araneomorphae</taxon>
        <taxon>Entelegynae</taxon>
        <taxon>Araneoidea</taxon>
        <taxon>Nephilidae</taxon>
        <taxon>Trichonephila</taxon>
        <taxon>Trichonephila inaurata</taxon>
    </lineage>
</organism>
<accession>A0A8X6X4Q2</accession>
<protein>
    <submittedName>
        <fullName evidence="1">Uncharacterized protein</fullName>
    </submittedName>
</protein>
<evidence type="ECO:0000313" key="2">
    <source>
        <dbReference type="Proteomes" id="UP000886998"/>
    </source>
</evidence>
<proteinExistence type="predicted"/>
<dbReference type="EMBL" id="BMAV01005644">
    <property type="protein sequence ID" value="GFY46888.1"/>
    <property type="molecule type" value="Genomic_DNA"/>
</dbReference>
<sequence length="91" mass="10222">MSLPTGNKINQPVVLKPEMGKTEKSEYSILFLFLLLFTENRINHSVGSRVFNDFLKSLPKSLVKSPIVKKIKSRISSSNGIMGTFPKPSHF</sequence>
<name>A0A8X6X4Q2_9ARAC</name>